<dbReference type="SMART" id="SM00850">
    <property type="entry name" value="LytTR"/>
    <property type="match status" value="1"/>
</dbReference>
<gene>
    <name evidence="2" type="ORF">J2I48_11265</name>
</gene>
<protein>
    <submittedName>
        <fullName evidence="2">LytTR family transcriptional regulator DNA-binding domain-containing protein</fullName>
    </submittedName>
</protein>
<dbReference type="PANTHER" id="PTHR37299:SF1">
    <property type="entry name" value="STAGE 0 SPORULATION PROTEIN A HOMOLOG"/>
    <property type="match status" value="1"/>
</dbReference>
<dbReference type="GO" id="GO:0003677">
    <property type="term" value="F:DNA binding"/>
    <property type="evidence" value="ECO:0007669"/>
    <property type="project" value="UniProtKB-KW"/>
</dbReference>
<evidence type="ECO:0000313" key="3">
    <source>
        <dbReference type="Proteomes" id="UP000664795"/>
    </source>
</evidence>
<dbReference type="RefSeq" id="WP_207335541.1">
    <property type="nucleotide sequence ID" value="NZ_JAFMYU010000007.1"/>
</dbReference>
<dbReference type="AlphaFoldDB" id="A0A939G874"/>
<dbReference type="InterPro" id="IPR007492">
    <property type="entry name" value="LytTR_DNA-bd_dom"/>
</dbReference>
<dbReference type="EMBL" id="JAFMYU010000007">
    <property type="protein sequence ID" value="MBO0931578.1"/>
    <property type="molecule type" value="Genomic_DNA"/>
</dbReference>
<dbReference type="Gene3D" id="2.40.50.1020">
    <property type="entry name" value="LytTr DNA-binding domain"/>
    <property type="match status" value="1"/>
</dbReference>
<comment type="caution">
    <text evidence="2">The sequence shown here is derived from an EMBL/GenBank/DDBJ whole genome shotgun (WGS) entry which is preliminary data.</text>
</comment>
<dbReference type="PANTHER" id="PTHR37299">
    <property type="entry name" value="TRANSCRIPTIONAL REGULATOR-RELATED"/>
    <property type="match status" value="1"/>
</dbReference>
<dbReference type="InterPro" id="IPR046947">
    <property type="entry name" value="LytR-like"/>
</dbReference>
<dbReference type="PROSITE" id="PS50930">
    <property type="entry name" value="HTH_LYTTR"/>
    <property type="match status" value="1"/>
</dbReference>
<keyword evidence="2" id="KW-0238">DNA-binding</keyword>
<dbReference type="Pfam" id="PF04397">
    <property type="entry name" value="LytTR"/>
    <property type="match status" value="1"/>
</dbReference>
<feature type="domain" description="HTH LytTR-type" evidence="1">
    <location>
        <begin position="36"/>
        <end position="125"/>
    </location>
</feature>
<organism evidence="2 3">
    <name type="scientific">Fibrella aquatilis</name>
    <dbReference type="NCBI Taxonomy" id="2817059"/>
    <lineage>
        <taxon>Bacteria</taxon>
        <taxon>Pseudomonadati</taxon>
        <taxon>Bacteroidota</taxon>
        <taxon>Cytophagia</taxon>
        <taxon>Cytophagales</taxon>
        <taxon>Spirosomataceae</taxon>
        <taxon>Fibrella</taxon>
    </lineage>
</organism>
<accession>A0A939G874</accession>
<evidence type="ECO:0000259" key="1">
    <source>
        <dbReference type="PROSITE" id="PS50930"/>
    </source>
</evidence>
<dbReference type="GO" id="GO:0000156">
    <property type="term" value="F:phosphorelay response regulator activity"/>
    <property type="evidence" value="ECO:0007669"/>
    <property type="project" value="InterPro"/>
</dbReference>
<name>A0A939G874_9BACT</name>
<reference evidence="2 3" key="1">
    <citation type="submission" date="2021-03" db="EMBL/GenBank/DDBJ databases">
        <title>Fibrella sp. HMF5036 genome sequencing and assembly.</title>
        <authorList>
            <person name="Kang H."/>
            <person name="Kim H."/>
            <person name="Bae S."/>
            <person name="Joh K."/>
        </authorList>
    </citation>
    <scope>NUCLEOTIDE SEQUENCE [LARGE SCALE GENOMIC DNA]</scope>
    <source>
        <strain evidence="2 3">HMF5036</strain>
    </source>
</reference>
<keyword evidence="3" id="KW-1185">Reference proteome</keyword>
<dbReference type="Proteomes" id="UP000664795">
    <property type="component" value="Unassembled WGS sequence"/>
</dbReference>
<proteinExistence type="predicted"/>
<evidence type="ECO:0000313" key="2">
    <source>
        <dbReference type="EMBL" id="MBO0931578.1"/>
    </source>
</evidence>
<sequence>MMPQAITTNAPADNSPNLRLYMSVLKERQHRSVHLLMSLESSANYTWLLWQNGERVLLPRTLKYMEGQLPPDQFIRLRRDYTVNLDYIDRIERPVAERMLVWLRTGECIEVARRRITPVRKQLWHHPILARYVNRRSSVQLLD</sequence>